<proteinExistence type="predicted"/>
<protein>
    <submittedName>
        <fullName evidence="1">Uncharacterized protein</fullName>
    </submittedName>
</protein>
<reference evidence="1 2" key="1">
    <citation type="journal article" date="2020" name="Cell">
        <title>Large-Scale Comparative Analyses of Tick Genomes Elucidate Their Genetic Diversity and Vector Capacities.</title>
        <authorList>
            <consortium name="Tick Genome and Microbiome Consortium (TIGMIC)"/>
            <person name="Jia N."/>
            <person name="Wang J."/>
            <person name="Shi W."/>
            <person name="Du L."/>
            <person name="Sun Y."/>
            <person name="Zhan W."/>
            <person name="Jiang J.F."/>
            <person name="Wang Q."/>
            <person name="Zhang B."/>
            <person name="Ji P."/>
            <person name="Bell-Sakyi L."/>
            <person name="Cui X.M."/>
            <person name="Yuan T.T."/>
            <person name="Jiang B.G."/>
            <person name="Yang W.F."/>
            <person name="Lam T.T."/>
            <person name="Chang Q.C."/>
            <person name="Ding S.J."/>
            <person name="Wang X.J."/>
            <person name="Zhu J.G."/>
            <person name="Ruan X.D."/>
            <person name="Zhao L."/>
            <person name="Wei J.T."/>
            <person name="Ye R.Z."/>
            <person name="Que T.C."/>
            <person name="Du C.H."/>
            <person name="Zhou Y.H."/>
            <person name="Cheng J.X."/>
            <person name="Dai P.F."/>
            <person name="Guo W.B."/>
            <person name="Han X.H."/>
            <person name="Huang E.J."/>
            <person name="Li L.F."/>
            <person name="Wei W."/>
            <person name="Gao Y.C."/>
            <person name="Liu J.Z."/>
            <person name="Shao H.Z."/>
            <person name="Wang X."/>
            <person name="Wang C.C."/>
            <person name="Yang T.C."/>
            <person name="Huo Q.B."/>
            <person name="Li W."/>
            <person name="Chen H.Y."/>
            <person name="Chen S.E."/>
            <person name="Zhou L.G."/>
            <person name="Ni X.B."/>
            <person name="Tian J.H."/>
            <person name="Sheng Y."/>
            <person name="Liu T."/>
            <person name="Pan Y.S."/>
            <person name="Xia L.Y."/>
            <person name="Li J."/>
            <person name="Zhao F."/>
            <person name="Cao W.C."/>
        </authorList>
    </citation>
    <scope>NUCLEOTIDE SEQUENCE [LARGE SCALE GENOMIC DNA]</scope>
    <source>
        <strain evidence="1">Iper-2018</strain>
    </source>
</reference>
<comment type="caution">
    <text evidence="1">The sequence shown here is derived from an EMBL/GenBank/DDBJ whole genome shotgun (WGS) entry which is preliminary data.</text>
</comment>
<dbReference type="Proteomes" id="UP000805193">
    <property type="component" value="Unassembled WGS sequence"/>
</dbReference>
<evidence type="ECO:0000313" key="1">
    <source>
        <dbReference type="EMBL" id="KAG0428502.1"/>
    </source>
</evidence>
<dbReference type="EMBL" id="JABSTQ010009516">
    <property type="protein sequence ID" value="KAG0428502.1"/>
    <property type="molecule type" value="Genomic_DNA"/>
</dbReference>
<evidence type="ECO:0000313" key="2">
    <source>
        <dbReference type="Proteomes" id="UP000805193"/>
    </source>
</evidence>
<accession>A0AC60Q446</accession>
<gene>
    <name evidence="1" type="ORF">HPB47_024525</name>
</gene>
<organism evidence="1 2">
    <name type="scientific">Ixodes persulcatus</name>
    <name type="common">Taiga tick</name>
    <dbReference type="NCBI Taxonomy" id="34615"/>
    <lineage>
        <taxon>Eukaryota</taxon>
        <taxon>Metazoa</taxon>
        <taxon>Ecdysozoa</taxon>
        <taxon>Arthropoda</taxon>
        <taxon>Chelicerata</taxon>
        <taxon>Arachnida</taxon>
        <taxon>Acari</taxon>
        <taxon>Parasitiformes</taxon>
        <taxon>Ixodida</taxon>
        <taxon>Ixodoidea</taxon>
        <taxon>Ixodidae</taxon>
        <taxon>Ixodinae</taxon>
        <taxon>Ixodes</taxon>
    </lineage>
</organism>
<keyword evidence="2" id="KW-1185">Reference proteome</keyword>
<name>A0AC60Q446_IXOPE</name>
<sequence length="425" mass="46831">MWPDFPSLYWDVDVCVSRSPSTTWDFEKSLGSLNFAHVMQVCIPNAYRLPDYVRNLFLAQQYQVVRSLTLKELVAWDFLVAFVKRGSLFGLSVNTDLSTGQCVAVTPDGKLHLTSQEDVFHSTGLEGSVRAKSSKSHKVFESTIDLVRDCFYPGKKNYERVVQALTRAEADLVCDVAFVWQPPSESGSVSPLSVGEYFRKRGYSVDCCEPTYAFAQQFSLPVPKMAAILSDDAVADGKNTDKVADDETLLRVQEWLGAVVCGVDCRPSSEDAEEFVSSYSCPEPSEETGQLYVGQWSGFLSRTCVQQLLDVLRQNLPKEGFPFCGVVVHGFNDDPTQTLTEKHSQLLARAPETSIVLLPDGRHCSFRSPKDARGVQLSPGLALALGLRGTIVVRGVGPPAPFTSLVLFSEEAFQASYVLFFGKGV</sequence>